<dbReference type="AlphaFoldDB" id="A0A450W059"/>
<reference evidence="2" key="1">
    <citation type="submission" date="2019-02" db="EMBL/GenBank/DDBJ databases">
        <authorList>
            <person name="Gruber-Vodicka R. H."/>
            <person name="Seah K. B. B."/>
        </authorList>
    </citation>
    <scope>NUCLEOTIDE SEQUENCE</scope>
    <source>
        <strain evidence="2">BECK_S312</strain>
        <strain evidence="3">BECK_S426</strain>
    </source>
</reference>
<dbReference type="InterPro" id="IPR051783">
    <property type="entry name" value="NAD(P)-dependent_oxidoreduct"/>
</dbReference>
<evidence type="ECO:0000313" key="3">
    <source>
        <dbReference type="EMBL" id="VFK26889.1"/>
    </source>
</evidence>
<dbReference type="InterPro" id="IPR017829">
    <property type="entry name" value="Hopanoid-assoc_sugar_epimerase"/>
</dbReference>
<evidence type="ECO:0000313" key="2">
    <source>
        <dbReference type="EMBL" id="VFK10447.1"/>
    </source>
</evidence>
<dbReference type="GO" id="GO:0005737">
    <property type="term" value="C:cytoplasm"/>
    <property type="evidence" value="ECO:0007669"/>
    <property type="project" value="TreeGrafter"/>
</dbReference>
<dbReference type="InterPro" id="IPR001509">
    <property type="entry name" value="Epimerase_deHydtase"/>
</dbReference>
<dbReference type="GO" id="GO:0004029">
    <property type="term" value="F:aldehyde dehydrogenase (NAD+) activity"/>
    <property type="evidence" value="ECO:0007669"/>
    <property type="project" value="TreeGrafter"/>
</dbReference>
<sequence length="332" mass="36118">MTTLVTGATGFVGSAVARCLLEAGHNVRVMARPQSVLTNIRDLEVEIVTGDLLQPETLASAIEGCDTLFHVAADYRLWTRDSETLYRANAGGTQSLLQAADVAGVSKIIYTSSVATLGIDSDGTPGNEDTPVGIENMIGHYKRSKYFAEQVVHRMIQERNLPVIIVNPSTPIGPRDIKPTPTGRVVLDAACGRMPAYVDTGLNIAHVDDVAKGHLLALQRGEIGERYILGGEDMTLREILAVIAQITGRPVPKIKIPHNVGLLIAYLSEAWAWLSRGTEPRATVDGVRMSRKLMYFSSDKAKQALGYSPRPAREALGDAVEWFLAHDYCSRR</sequence>
<dbReference type="PANTHER" id="PTHR48079">
    <property type="entry name" value="PROTEIN YEEZ"/>
    <property type="match status" value="1"/>
</dbReference>
<dbReference type="InterPro" id="IPR036291">
    <property type="entry name" value="NAD(P)-bd_dom_sf"/>
</dbReference>
<dbReference type="Pfam" id="PF01370">
    <property type="entry name" value="Epimerase"/>
    <property type="match status" value="1"/>
</dbReference>
<accession>A0A450W059</accession>
<name>A0A450W059_9GAMM</name>
<dbReference type="CDD" id="cd05228">
    <property type="entry name" value="AR_FR_like_1_SDR_e"/>
    <property type="match status" value="1"/>
</dbReference>
<dbReference type="EMBL" id="CAADFM010000038">
    <property type="protein sequence ID" value="VFK10447.1"/>
    <property type="molecule type" value="Genomic_DNA"/>
</dbReference>
<dbReference type="NCBIfam" id="TIGR03466">
    <property type="entry name" value="HpnA"/>
    <property type="match status" value="1"/>
</dbReference>
<proteinExistence type="predicted"/>
<protein>
    <submittedName>
        <fullName evidence="2">Dihydroflavonol-4-reductase</fullName>
    </submittedName>
</protein>
<dbReference type="Gene3D" id="3.40.50.720">
    <property type="entry name" value="NAD(P)-binding Rossmann-like Domain"/>
    <property type="match status" value="1"/>
</dbReference>
<dbReference type="EMBL" id="CAADFP010000040">
    <property type="protein sequence ID" value="VFK26889.1"/>
    <property type="molecule type" value="Genomic_DNA"/>
</dbReference>
<dbReference type="SUPFAM" id="SSF51735">
    <property type="entry name" value="NAD(P)-binding Rossmann-fold domains"/>
    <property type="match status" value="1"/>
</dbReference>
<organism evidence="2">
    <name type="scientific">Candidatus Kentrum sp. LPFa</name>
    <dbReference type="NCBI Taxonomy" id="2126335"/>
    <lineage>
        <taxon>Bacteria</taxon>
        <taxon>Pseudomonadati</taxon>
        <taxon>Pseudomonadota</taxon>
        <taxon>Gammaproteobacteria</taxon>
        <taxon>Candidatus Kentrum</taxon>
    </lineage>
</organism>
<gene>
    <name evidence="2" type="ORF">BECKLPF1236A_GA0070988_100384</name>
    <name evidence="3" type="ORF">BECKLPF1236C_GA0070990_100403</name>
</gene>
<dbReference type="PANTHER" id="PTHR48079:SF6">
    <property type="entry name" value="NAD(P)-BINDING DOMAIN-CONTAINING PROTEIN-RELATED"/>
    <property type="match status" value="1"/>
</dbReference>
<feature type="domain" description="NAD-dependent epimerase/dehydratase" evidence="1">
    <location>
        <begin position="4"/>
        <end position="230"/>
    </location>
</feature>
<evidence type="ECO:0000259" key="1">
    <source>
        <dbReference type="Pfam" id="PF01370"/>
    </source>
</evidence>